<dbReference type="PIRSF" id="PIRSF005054">
    <property type="entry name" value="PF1131"/>
    <property type="match status" value="1"/>
</dbReference>
<keyword evidence="2" id="KW-0694">RNA-binding</keyword>
<name>A0ABX5QRY4_9BACT</name>
<dbReference type="Gene3D" id="3.30.70.1890">
    <property type="match status" value="1"/>
</dbReference>
<dbReference type="Pfam" id="PF21350">
    <property type="entry name" value="Cas6_I-A"/>
    <property type="match status" value="1"/>
</dbReference>
<keyword evidence="7" id="KW-1185">Reference proteome</keyword>
<proteinExistence type="inferred from homology"/>
<dbReference type="NCBIfam" id="TIGR01877">
    <property type="entry name" value="cas_cas6"/>
    <property type="match status" value="1"/>
</dbReference>
<keyword evidence="3" id="KW-0051">Antiviral defense</keyword>
<dbReference type="Gene3D" id="3.30.70.1900">
    <property type="match status" value="1"/>
</dbReference>
<dbReference type="EMBL" id="CP026721">
    <property type="protein sequence ID" value="QAV33185.1"/>
    <property type="molecule type" value="Genomic_DNA"/>
</dbReference>
<dbReference type="InterPro" id="IPR049435">
    <property type="entry name" value="Cas_Cas6_C"/>
</dbReference>
<evidence type="ECO:0000313" key="7">
    <source>
        <dbReference type="Proteomes" id="UP000288947"/>
    </source>
</evidence>
<evidence type="ECO:0000256" key="2">
    <source>
        <dbReference type="ARBA" id="ARBA00022884"/>
    </source>
</evidence>
<evidence type="ECO:0000256" key="1">
    <source>
        <dbReference type="ARBA" id="ARBA00005937"/>
    </source>
</evidence>
<dbReference type="PANTHER" id="PTHR36984">
    <property type="entry name" value="CRISPR-ASSOCIATED ENDORIBONUCLEASE CAS6 1"/>
    <property type="match status" value="1"/>
</dbReference>
<evidence type="ECO:0000256" key="3">
    <source>
        <dbReference type="ARBA" id="ARBA00023118"/>
    </source>
</evidence>
<dbReference type="RefSeq" id="WP_090223078.1">
    <property type="nucleotide sequence ID" value="NZ_CP026721.1"/>
</dbReference>
<comment type="similarity">
    <text evidence="1 4">Belongs to the CRISPR-associated protein Cas6/Cse3/CasE family.</text>
</comment>
<dbReference type="Proteomes" id="UP000288947">
    <property type="component" value="Chromosome"/>
</dbReference>
<comment type="function">
    <text evidence="4">CRISPR (clustered regularly interspaced short palindromic repeat), is an adaptive immune system that provides protection against mobile genetic elements (viruses, transposable elements and conjugative plasmids). CRISPR clusters contain sequences complementary to antecedent mobile elements and target invading nucleic acids. CRISPR clusters are transcribed and processed into CRISPR RNA (crRNA).</text>
</comment>
<accession>A0ABX5QRY4</accession>
<evidence type="ECO:0000256" key="4">
    <source>
        <dbReference type="PIRNR" id="PIRNR005054"/>
    </source>
</evidence>
<protein>
    <recommendedName>
        <fullName evidence="4">CRISPR-associated endoribonuclease</fullName>
    </recommendedName>
</protein>
<dbReference type="InterPro" id="IPR045747">
    <property type="entry name" value="CRISPR-assoc_prot_Cas6_N_sf"/>
</dbReference>
<dbReference type="CDD" id="cd21140">
    <property type="entry name" value="Cas6_I-like"/>
    <property type="match status" value="1"/>
</dbReference>
<dbReference type="PANTHER" id="PTHR36984:SF1">
    <property type="entry name" value="CRISPR-ASSOCIATED ENDORIBONUCLEASE CAS6 1"/>
    <property type="match status" value="1"/>
</dbReference>
<evidence type="ECO:0000259" key="5">
    <source>
        <dbReference type="Pfam" id="PF01881"/>
    </source>
</evidence>
<feature type="domain" description="CRISPR associated protein Cas6 C-terminal" evidence="5">
    <location>
        <begin position="123"/>
        <end position="240"/>
    </location>
</feature>
<organism evidence="6 7">
    <name type="scientific">Fervidobacterium changbaicum</name>
    <dbReference type="NCBI Taxonomy" id="310769"/>
    <lineage>
        <taxon>Bacteria</taxon>
        <taxon>Thermotogati</taxon>
        <taxon>Thermotogota</taxon>
        <taxon>Thermotogae</taxon>
        <taxon>Thermotogales</taxon>
        <taxon>Fervidobacteriaceae</taxon>
        <taxon>Fervidobacterium</taxon>
    </lineage>
</organism>
<gene>
    <name evidence="6" type="primary">cas6</name>
    <name evidence="6" type="ORF">CBS1_05220</name>
</gene>
<evidence type="ECO:0000313" key="6">
    <source>
        <dbReference type="EMBL" id="QAV33185.1"/>
    </source>
</evidence>
<reference evidence="6 7" key="1">
    <citation type="submission" date="2018-01" db="EMBL/GenBank/DDBJ databases">
        <title>The whole genome sequencing and assembly of Fervidobacterium changbaicum CBS-1 strain.</title>
        <authorList>
            <person name="Kim J.-Y."/>
            <person name="Park M.-K."/>
            <person name="Yi H."/>
            <person name="Bahn Y.-S."/>
            <person name="Kim J.F."/>
            <person name="Lee D.-W."/>
        </authorList>
    </citation>
    <scope>NUCLEOTIDE SEQUENCE [LARGE SCALE GENOMIC DNA]</scope>
    <source>
        <strain evidence="6 7">CBS-1</strain>
    </source>
</reference>
<dbReference type="Pfam" id="PF01881">
    <property type="entry name" value="Cas_Cas6_C"/>
    <property type="match status" value="1"/>
</dbReference>
<sequence length="246" mass="28487">MRVYITLSCKTIELPTDYNHILQGLIYNLINDDEYRKFLHDRGYSYGKRQYKLFSFSRLLGRFEIDSNKKVIKFKDNVVLILSTADDKLVDFVIERIGRFETLNIGRNKVVPTKIQVFDLPRTNHIRVNTKSPITVYSTIGKDGKRYTLYHSPNDEDFEKLLEDNLKRKYYAAYGVPFEGDIRVKNIAPNPKKVIVSYKELKLDAWITVLDITGDWEIVKLAYDAGLGSKNSAGFGCIELVDREIV</sequence>
<dbReference type="InterPro" id="IPR010156">
    <property type="entry name" value="CRISPR-assoc_prot_Cas6"/>
</dbReference>